<evidence type="ECO:0000256" key="4">
    <source>
        <dbReference type="SAM" id="Coils"/>
    </source>
</evidence>
<dbReference type="PANTHER" id="PTHR28664:SF4">
    <property type="entry name" value="TIGHT JUNCTION-ASSOCIATED PROTEIN 1"/>
    <property type="match status" value="1"/>
</dbReference>
<evidence type="ECO:0000256" key="2">
    <source>
        <dbReference type="ARBA" id="ARBA00022553"/>
    </source>
</evidence>
<evidence type="ECO:0000256" key="5">
    <source>
        <dbReference type="SAM" id="MobiDB-lite"/>
    </source>
</evidence>
<feature type="compositionally biased region" description="Low complexity" evidence="5">
    <location>
        <begin position="473"/>
        <end position="484"/>
    </location>
</feature>
<protein>
    <recommendedName>
        <fullName evidence="7">Tight junction-associated protein 1</fullName>
    </recommendedName>
</protein>
<evidence type="ECO:0000256" key="3">
    <source>
        <dbReference type="ARBA" id="ARBA00023136"/>
    </source>
</evidence>
<keyword evidence="2" id="KW-0597">Phosphoprotein</keyword>
<feature type="coiled-coil region" evidence="4">
    <location>
        <begin position="76"/>
        <end position="135"/>
    </location>
</feature>
<comment type="caution">
    <text evidence="6">The sequence shown here is derived from an EMBL/GenBank/DDBJ whole genome shotgun (WGS) entry which is preliminary data.</text>
</comment>
<gene>
    <name evidence="6" type="ORF">PYX00_006817</name>
</gene>
<evidence type="ECO:0000256" key="1">
    <source>
        <dbReference type="ARBA" id="ARBA00004170"/>
    </source>
</evidence>
<comment type="subcellular location">
    <subcellularLocation>
        <location evidence="1">Membrane</location>
        <topology evidence="1">Peripheral membrane protein</topology>
    </subcellularLocation>
</comment>
<feature type="region of interest" description="Disordered" evidence="5">
    <location>
        <begin position="472"/>
        <end position="496"/>
    </location>
</feature>
<dbReference type="EMBL" id="JARGDH010000003">
    <property type="protein sequence ID" value="KAL0274374.1"/>
    <property type="molecule type" value="Genomic_DNA"/>
</dbReference>
<accession>A0AAW2HWR0</accession>
<dbReference type="GO" id="GO:0016020">
    <property type="term" value="C:membrane"/>
    <property type="evidence" value="ECO:0007669"/>
    <property type="project" value="UniProtKB-SubCell"/>
</dbReference>
<reference evidence="6" key="1">
    <citation type="journal article" date="2024" name="Gigascience">
        <title>Chromosome-level genome of the poultry shaft louse Menopon gallinae provides insight into the host-switching and adaptive evolution of parasitic lice.</title>
        <authorList>
            <person name="Xu Y."/>
            <person name="Ma L."/>
            <person name="Liu S."/>
            <person name="Liang Y."/>
            <person name="Liu Q."/>
            <person name="He Z."/>
            <person name="Tian L."/>
            <person name="Duan Y."/>
            <person name="Cai W."/>
            <person name="Li H."/>
            <person name="Song F."/>
        </authorList>
    </citation>
    <scope>NUCLEOTIDE SEQUENCE</scope>
    <source>
        <strain evidence="6">Cailab_2023a</strain>
    </source>
</reference>
<feature type="compositionally biased region" description="Basic and acidic residues" evidence="5">
    <location>
        <begin position="487"/>
        <end position="496"/>
    </location>
</feature>
<name>A0AAW2HWR0_9NEOP</name>
<keyword evidence="3" id="KW-0472">Membrane</keyword>
<sequence>MAHEYKCNECGCSCKGKDDQTALHLHVEIENLKQKLLEKENHIMNMETHFLTEVDKFPNGECAALADELLTWQDKYSRLYESHKKLQKVNQSLEDKLLKIVDKCETEKNVLTKDITQLKQKLVEANSNIVWLKEENERNRNDVNLAIQLLQCKPSNFVSQKFESLPADLQQKVKLYMSNKKKSTDGNSQPKHEMKTIKVPIPTFPPTAMFYSVNKSIESENDDQKSGKQVDIVSAAIMAKILEEREKERQNQKHCNTCICPLQRVFTDQTTQTDIVNPIKFDSAQLFLENHGLFQNSTNHIVKVESYQSQSPSISSAILIERSCVPICNNNTKMNSNNCGGCSTGNNPAPKKNDLLKLNVGRNRYHSSKLSRGVNRGLYSTKKEKTEDIVRNSEICMDGGIRFSDTNQCFVNPKDVTINIEPELDSTSKTVARRSSVNAQIGSSNILLDNATSFTPEVSGSSYPYALVHSSRSRSISDSTSSNDEYSDVRPTETQI</sequence>
<keyword evidence="4" id="KW-0175">Coiled coil</keyword>
<dbReference type="PANTHER" id="PTHR28664">
    <property type="entry name" value="TIGHT JUNCTION-ASSOCIATED PROTEIN 1"/>
    <property type="match status" value="1"/>
</dbReference>
<dbReference type="AlphaFoldDB" id="A0AAW2HWR0"/>
<evidence type="ECO:0000313" key="6">
    <source>
        <dbReference type="EMBL" id="KAL0274374.1"/>
    </source>
</evidence>
<dbReference type="InterPro" id="IPR043441">
    <property type="entry name" value="Tjap1/BEGAIN"/>
</dbReference>
<organism evidence="6">
    <name type="scientific">Menopon gallinae</name>
    <name type="common">poultry shaft louse</name>
    <dbReference type="NCBI Taxonomy" id="328185"/>
    <lineage>
        <taxon>Eukaryota</taxon>
        <taxon>Metazoa</taxon>
        <taxon>Ecdysozoa</taxon>
        <taxon>Arthropoda</taxon>
        <taxon>Hexapoda</taxon>
        <taxon>Insecta</taxon>
        <taxon>Pterygota</taxon>
        <taxon>Neoptera</taxon>
        <taxon>Paraneoptera</taxon>
        <taxon>Psocodea</taxon>
        <taxon>Troctomorpha</taxon>
        <taxon>Phthiraptera</taxon>
        <taxon>Amblycera</taxon>
        <taxon>Menoponidae</taxon>
        <taxon>Menopon</taxon>
    </lineage>
</organism>
<proteinExistence type="predicted"/>
<evidence type="ECO:0008006" key="7">
    <source>
        <dbReference type="Google" id="ProtNLM"/>
    </source>
</evidence>